<dbReference type="EMBL" id="CP026249">
    <property type="protein sequence ID" value="AWP04508.1"/>
    <property type="molecule type" value="Genomic_DNA"/>
</dbReference>
<evidence type="ECO:0000313" key="2">
    <source>
        <dbReference type="EMBL" id="AWP04508.1"/>
    </source>
</evidence>
<sequence>MQMKYGTFFCMTVLDIYSPRQTTNPFRNENVFLARKCTINLVYDISSSLPSGTVARQQAVGGERKGAEGRSFVQDRPQEEEGGDAALSSSHAGSD</sequence>
<dbReference type="AlphaFoldDB" id="A0A2U9BKA9"/>
<keyword evidence="4" id="KW-1185">Reference proteome</keyword>
<reference evidence="3 5" key="2">
    <citation type="submission" date="2019-06" db="EMBL/GenBank/DDBJ databases">
        <title>Draft genomes of female and male turbot (Scophthalmus maximus).</title>
        <authorList>
            <person name="Xu H."/>
            <person name="Xu X.-W."/>
            <person name="Shao C."/>
            <person name="Chen S."/>
        </authorList>
    </citation>
    <scope>NUCLEOTIDE SEQUENCE [LARGE SCALE GENOMIC DNA]</scope>
    <source>
        <strain evidence="3">Ysfricsl-2016a</strain>
        <tissue evidence="3">Blood</tissue>
    </source>
</reference>
<name>A0A2U9BKA9_SCOMX</name>
<evidence type="ECO:0000313" key="5">
    <source>
        <dbReference type="Proteomes" id="UP000438429"/>
    </source>
</evidence>
<protein>
    <submittedName>
        <fullName evidence="2">Uncharacterized protein</fullName>
    </submittedName>
</protein>
<evidence type="ECO:0000313" key="4">
    <source>
        <dbReference type="Proteomes" id="UP000246464"/>
    </source>
</evidence>
<organism evidence="2 4">
    <name type="scientific">Scophthalmus maximus</name>
    <name type="common">Turbot</name>
    <name type="synonym">Psetta maxima</name>
    <dbReference type="NCBI Taxonomy" id="52904"/>
    <lineage>
        <taxon>Eukaryota</taxon>
        <taxon>Metazoa</taxon>
        <taxon>Chordata</taxon>
        <taxon>Craniata</taxon>
        <taxon>Vertebrata</taxon>
        <taxon>Euteleostomi</taxon>
        <taxon>Actinopterygii</taxon>
        <taxon>Neopterygii</taxon>
        <taxon>Teleostei</taxon>
        <taxon>Neoteleostei</taxon>
        <taxon>Acanthomorphata</taxon>
        <taxon>Carangaria</taxon>
        <taxon>Pleuronectiformes</taxon>
        <taxon>Pleuronectoidei</taxon>
        <taxon>Scophthalmidae</taxon>
        <taxon>Scophthalmus</taxon>
    </lineage>
</organism>
<feature type="region of interest" description="Disordered" evidence="1">
    <location>
        <begin position="56"/>
        <end position="95"/>
    </location>
</feature>
<dbReference type="EMBL" id="VEVO01000001">
    <property type="protein sequence ID" value="KAF0047297.1"/>
    <property type="molecule type" value="Genomic_DNA"/>
</dbReference>
<reference evidence="2 4" key="1">
    <citation type="submission" date="2017-12" db="EMBL/GenBank/DDBJ databases">
        <title>Integrating genomic resources of turbot (Scophthalmus maximus) in depth evaluation of genetic and physical mapping variation across individuals.</title>
        <authorList>
            <person name="Martinez P."/>
        </authorList>
    </citation>
    <scope>NUCLEOTIDE SEQUENCE [LARGE SCALE GENOMIC DNA]</scope>
</reference>
<accession>A0A2U9BKA9</accession>
<evidence type="ECO:0000256" key="1">
    <source>
        <dbReference type="SAM" id="MobiDB-lite"/>
    </source>
</evidence>
<dbReference type="Proteomes" id="UP000246464">
    <property type="component" value="Chromosome 7"/>
</dbReference>
<dbReference type="Proteomes" id="UP000438429">
    <property type="component" value="Unassembled WGS sequence"/>
</dbReference>
<gene>
    <name evidence="3" type="ORF">F2P81_000930</name>
    <name evidence="2" type="ORF">SMAX5B_006186</name>
</gene>
<evidence type="ECO:0000313" key="3">
    <source>
        <dbReference type="EMBL" id="KAF0047297.1"/>
    </source>
</evidence>
<proteinExistence type="predicted"/>